<comment type="caution">
    <text evidence="2">The sequence shown here is derived from an EMBL/GenBank/DDBJ whole genome shotgun (WGS) entry which is preliminary data.</text>
</comment>
<name>A0A9P1DKZ4_9DINO</name>
<feature type="region of interest" description="Disordered" evidence="1">
    <location>
        <begin position="1048"/>
        <end position="1067"/>
    </location>
</feature>
<dbReference type="SUPFAM" id="SSF53098">
    <property type="entry name" value="Ribonuclease H-like"/>
    <property type="match status" value="1"/>
</dbReference>
<dbReference type="OrthoDB" id="431683at2759"/>
<reference evidence="3" key="2">
    <citation type="submission" date="2024-04" db="EMBL/GenBank/DDBJ databases">
        <authorList>
            <person name="Chen Y."/>
            <person name="Shah S."/>
            <person name="Dougan E. K."/>
            <person name="Thang M."/>
            <person name="Chan C."/>
        </authorList>
    </citation>
    <scope>NUCLEOTIDE SEQUENCE [LARGE SCALE GENOMIC DNA]</scope>
</reference>
<dbReference type="SUPFAM" id="SSF75011">
    <property type="entry name" value="3-carboxy-cis,cis-mucoante lactonizing enzyme"/>
    <property type="match status" value="1"/>
</dbReference>
<dbReference type="InterPro" id="IPR036691">
    <property type="entry name" value="Endo/exonu/phosph_ase_sf"/>
</dbReference>
<feature type="non-terminal residue" evidence="2">
    <location>
        <position position="1"/>
    </location>
</feature>
<dbReference type="Gene3D" id="3.30.420.10">
    <property type="entry name" value="Ribonuclease H-like superfamily/Ribonuclease H"/>
    <property type="match status" value="1"/>
</dbReference>
<keyword evidence="5" id="KW-1185">Reference proteome</keyword>
<dbReference type="GO" id="GO:0003676">
    <property type="term" value="F:nucleic acid binding"/>
    <property type="evidence" value="ECO:0007669"/>
    <property type="project" value="InterPro"/>
</dbReference>
<dbReference type="EMBL" id="CAMXCT010005146">
    <property type="protein sequence ID" value="CAI4011565.1"/>
    <property type="molecule type" value="Genomic_DNA"/>
</dbReference>
<gene>
    <name evidence="2" type="ORF">C1SCF055_LOCUS36715</name>
</gene>
<evidence type="ECO:0000313" key="3">
    <source>
        <dbReference type="EMBL" id="CAL1164940.1"/>
    </source>
</evidence>
<dbReference type="EMBL" id="CAMXCT030005146">
    <property type="protein sequence ID" value="CAL4798877.1"/>
    <property type="molecule type" value="Genomic_DNA"/>
</dbReference>
<evidence type="ECO:0000313" key="2">
    <source>
        <dbReference type="EMBL" id="CAI4011565.1"/>
    </source>
</evidence>
<dbReference type="InterPro" id="IPR012337">
    <property type="entry name" value="RNaseH-like_sf"/>
</dbReference>
<dbReference type="AlphaFoldDB" id="A0A9P1DKZ4"/>
<accession>A0A9P1DKZ4</accession>
<dbReference type="InterPro" id="IPR036397">
    <property type="entry name" value="RNaseH_sf"/>
</dbReference>
<dbReference type="Proteomes" id="UP001152797">
    <property type="component" value="Unassembled WGS sequence"/>
</dbReference>
<evidence type="ECO:0000313" key="4">
    <source>
        <dbReference type="EMBL" id="CAL4798877.1"/>
    </source>
</evidence>
<sequence>FGFHCSAYAFGQHDKVFCVPLGWPALQTQYHVLFANEDTSDASGCFAHSFAHAWTEITLMRILHSLGYEKAFISSITTRANRLSIVCFSESHGSVAEVKNSRPTKPWPPRQPQFARKPFTDRFEKIDSDCLLRWNIQFEELHNFFHQPQTMLSVSFDGVSLPPVTQAALTNISFAGTLEDVDRIIIYVDGSSQPSQRHLPPLQVDMQGIPDAWAFIVLGEKYDDQGDSVLSLLGWSAHQVRYDPASPFFAGAARVGPHIAEREGLFFAALWRAQLNLNIPTVFRSDSSLAIGQASGRIGAIEIDLSFSLLRGLFQFLEAALGPDLLLLEHIYGHNSDPWNEAVDAIAKQEAQQNFFLQRPDIDLRRWHQAIPFLWMLFSDHYGCPQFCGDGFNVCAPSLPPEAICVPESLASAPTSSKFDFKISFASANVSTLGTGSKGHTGKLDYIKGQFVNFHLNFLGVQEARTQEGIILKDDILRLCAGADGKHLGVELWCNLKQPFAFVNNKPRFLRGSDFQVIHRDPRRLLVRVQHAAWQTYLLVGHAPHSGIALAQRAAWWSELHRILQACHQDVPLVAMIDANAAPGDGDLRHVLGAGFAETSGTPFLRQSFVSLESDGQDLGDIPLQNVLHLVMQLQSVDAWPFLSTDVYQTVEHFQDLAHIEGACSEIRWPEEAFPVPCRSLEDLARPLWCTDPEAYQPFVPVAACTESADHFLEMCQKYYDSAIAPREMYDQVALWKVQTDWPHEYFRPSALSCDKNLKLMLGDQFAIYAADLKLIGTGAADSVEGVTGRNSSDDRVKFLRTVTLQPMMLTSELDQSWRSFAFLPKKGKLLLLNQDGTEVEEYALRGHHYVKTWTLSNSLPHKKLEAIQAVEGEESKECAKAFRGFPRGRAEKQGMESSGFVNAGWLVYAATDSGQVVTLCPTYRNELHPLLMVISLRHRKAAKDLVEVVDSHTGTTKASSSRIIAIVRDPSTNWIWLLNTNTEGMAEVTAWDTETERNKEMGRWALPSGRWWVPGMCYLGQNQGLLIAAAADTNRVGQVGGPELWRLAPAKRKSDNHGAHPAHKAR</sequence>
<protein>
    <submittedName>
        <fullName evidence="4">Copia protein</fullName>
    </submittedName>
</protein>
<evidence type="ECO:0000313" key="5">
    <source>
        <dbReference type="Proteomes" id="UP001152797"/>
    </source>
</evidence>
<proteinExistence type="predicted"/>
<dbReference type="EMBL" id="CAMXCT020005146">
    <property type="protein sequence ID" value="CAL1164940.1"/>
    <property type="molecule type" value="Genomic_DNA"/>
</dbReference>
<reference evidence="2" key="1">
    <citation type="submission" date="2022-10" db="EMBL/GenBank/DDBJ databases">
        <authorList>
            <person name="Chen Y."/>
            <person name="Dougan E. K."/>
            <person name="Chan C."/>
            <person name="Rhodes N."/>
            <person name="Thang M."/>
        </authorList>
    </citation>
    <scope>NUCLEOTIDE SEQUENCE</scope>
</reference>
<evidence type="ECO:0000256" key="1">
    <source>
        <dbReference type="SAM" id="MobiDB-lite"/>
    </source>
</evidence>
<dbReference type="SUPFAM" id="SSF56219">
    <property type="entry name" value="DNase I-like"/>
    <property type="match status" value="1"/>
</dbReference>
<organism evidence="2">
    <name type="scientific">Cladocopium goreaui</name>
    <dbReference type="NCBI Taxonomy" id="2562237"/>
    <lineage>
        <taxon>Eukaryota</taxon>
        <taxon>Sar</taxon>
        <taxon>Alveolata</taxon>
        <taxon>Dinophyceae</taxon>
        <taxon>Suessiales</taxon>
        <taxon>Symbiodiniaceae</taxon>
        <taxon>Cladocopium</taxon>
    </lineage>
</organism>